<keyword evidence="1" id="KW-0812">Transmembrane</keyword>
<feature type="non-terminal residue" evidence="2">
    <location>
        <position position="1"/>
    </location>
</feature>
<evidence type="ECO:0000313" key="3">
    <source>
        <dbReference type="Proteomes" id="UP000199440"/>
    </source>
</evidence>
<keyword evidence="1" id="KW-1133">Transmembrane helix</keyword>
<reference evidence="2 3" key="1">
    <citation type="submission" date="2016-10" db="EMBL/GenBank/DDBJ databases">
        <authorList>
            <person name="de Groot N.N."/>
        </authorList>
    </citation>
    <scope>NUCLEOTIDE SEQUENCE [LARGE SCALE GENOMIC DNA]</scope>
    <source>
        <strain evidence="2 3">DSM 19886</strain>
    </source>
</reference>
<accession>A0A1G9Z099</accession>
<dbReference type="Proteomes" id="UP000199440">
    <property type="component" value="Unassembled WGS sequence"/>
</dbReference>
<dbReference type="RefSeq" id="WP_218129653.1">
    <property type="nucleotide sequence ID" value="NZ_FNGV01000036.1"/>
</dbReference>
<proteinExistence type="predicted"/>
<dbReference type="AlphaFoldDB" id="A0A1G9Z099"/>
<gene>
    <name evidence="2" type="ORF">SAMN04488514_1362</name>
</gene>
<keyword evidence="3" id="KW-1185">Reference proteome</keyword>
<evidence type="ECO:0000313" key="2">
    <source>
        <dbReference type="EMBL" id="SDN14822.1"/>
    </source>
</evidence>
<feature type="transmembrane region" description="Helical" evidence="1">
    <location>
        <begin position="30"/>
        <end position="52"/>
    </location>
</feature>
<sequence>EFEIKNGLFYLPKMFANGLGYGKLGSKETFSFPSALVARAFCFVIIFIFLITKSKRFGGLSKHDQAHGNRT</sequence>
<evidence type="ECO:0000256" key="1">
    <source>
        <dbReference type="SAM" id="Phobius"/>
    </source>
</evidence>
<name>A0A1G9Z099_9FLAO</name>
<keyword evidence="1" id="KW-0472">Membrane</keyword>
<dbReference type="EMBL" id="FNGV01000036">
    <property type="protein sequence ID" value="SDN14822.1"/>
    <property type="molecule type" value="Genomic_DNA"/>
</dbReference>
<organism evidence="2 3">
    <name type="scientific">Kriegella aquimaris</name>
    <dbReference type="NCBI Taxonomy" id="192904"/>
    <lineage>
        <taxon>Bacteria</taxon>
        <taxon>Pseudomonadati</taxon>
        <taxon>Bacteroidota</taxon>
        <taxon>Flavobacteriia</taxon>
        <taxon>Flavobacteriales</taxon>
        <taxon>Flavobacteriaceae</taxon>
        <taxon>Kriegella</taxon>
    </lineage>
</organism>
<protein>
    <submittedName>
        <fullName evidence="2">Uncharacterized protein</fullName>
    </submittedName>
</protein>